<evidence type="ECO:0000256" key="3">
    <source>
        <dbReference type="ARBA" id="ARBA00022448"/>
    </source>
</evidence>
<keyword evidence="7 8" id="KW-0472">Membrane</keyword>
<name>A7ID30_XANP2</name>
<keyword evidence="6 8" id="KW-1133">Transmembrane helix</keyword>
<protein>
    <recommendedName>
        <fullName evidence="8">Probable membrane transporter protein</fullName>
    </recommendedName>
</protein>
<evidence type="ECO:0000256" key="6">
    <source>
        <dbReference type="ARBA" id="ARBA00022989"/>
    </source>
</evidence>
<sequence>MSKDDLPGGEARRTVPRVFGGGALIGTLGGLIGLGGAEFRLPLLMGAFGFAGLEAVILNKAVSLVVVATALPFRARTVPLVEVAAHWPIILDLLAGSVAGAWIGAGWATRLKSQTLHRVIAVLLVAIAGVLLLWHDTAAQEPLLHGWAQMVAGAGYDHNLRPEQVKVVAGGRNHLYLRSSGGHLHVGAAPDAEETAAERGNFLSALFRTAA</sequence>
<dbReference type="HOGENOM" id="CLU_1304458_0_0_5"/>
<evidence type="ECO:0000256" key="8">
    <source>
        <dbReference type="RuleBase" id="RU363041"/>
    </source>
</evidence>
<dbReference type="eggNOG" id="COG0730">
    <property type="taxonomic scope" value="Bacteria"/>
</dbReference>
<keyword evidence="5 8" id="KW-0812">Transmembrane</keyword>
<evidence type="ECO:0000313" key="10">
    <source>
        <dbReference type="Proteomes" id="UP000002417"/>
    </source>
</evidence>
<feature type="transmembrane region" description="Helical" evidence="8">
    <location>
        <begin position="115"/>
        <end position="134"/>
    </location>
</feature>
<feature type="transmembrane region" description="Helical" evidence="8">
    <location>
        <begin position="83"/>
        <end position="103"/>
    </location>
</feature>
<proteinExistence type="inferred from homology"/>
<dbReference type="OrthoDB" id="5366030at2"/>
<evidence type="ECO:0000313" key="9">
    <source>
        <dbReference type="EMBL" id="ABS65923.1"/>
    </source>
</evidence>
<dbReference type="InterPro" id="IPR002781">
    <property type="entry name" value="TM_pro_TauE-like"/>
</dbReference>
<evidence type="ECO:0000256" key="2">
    <source>
        <dbReference type="ARBA" id="ARBA00009142"/>
    </source>
</evidence>
<dbReference type="STRING" id="78245.Xaut_0671"/>
<dbReference type="EMBL" id="CP000781">
    <property type="protein sequence ID" value="ABS65923.1"/>
    <property type="molecule type" value="Genomic_DNA"/>
</dbReference>
<feature type="transmembrane region" description="Helical" evidence="8">
    <location>
        <begin position="18"/>
        <end position="37"/>
    </location>
</feature>
<organism evidence="9 10">
    <name type="scientific">Xanthobacter autotrophicus (strain ATCC BAA-1158 / Py2)</name>
    <dbReference type="NCBI Taxonomy" id="78245"/>
    <lineage>
        <taxon>Bacteria</taxon>
        <taxon>Pseudomonadati</taxon>
        <taxon>Pseudomonadota</taxon>
        <taxon>Alphaproteobacteria</taxon>
        <taxon>Hyphomicrobiales</taxon>
        <taxon>Xanthobacteraceae</taxon>
        <taxon>Xanthobacter</taxon>
    </lineage>
</organism>
<accession>A7ID30</accession>
<evidence type="ECO:0000256" key="5">
    <source>
        <dbReference type="ARBA" id="ARBA00022692"/>
    </source>
</evidence>
<evidence type="ECO:0000256" key="4">
    <source>
        <dbReference type="ARBA" id="ARBA00022475"/>
    </source>
</evidence>
<feature type="transmembrane region" description="Helical" evidence="8">
    <location>
        <begin position="43"/>
        <end position="71"/>
    </location>
</feature>
<dbReference type="PhylomeDB" id="A7ID30"/>
<dbReference type="KEGG" id="xau:Xaut_0671"/>
<keyword evidence="4 8" id="KW-1003">Cell membrane</keyword>
<dbReference type="InterPro" id="IPR052017">
    <property type="entry name" value="TSUP"/>
</dbReference>
<keyword evidence="10" id="KW-1185">Reference proteome</keyword>
<dbReference type="PANTHER" id="PTHR30269">
    <property type="entry name" value="TRANSMEMBRANE PROTEIN YFCA"/>
    <property type="match status" value="1"/>
</dbReference>
<gene>
    <name evidence="9" type="ordered locus">Xaut_0671</name>
</gene>
<keyword evidence="3" id="KW-0813">Transport</keyword>
<dbReference type="PANTHER" id="PTHR30269:SF37">
    <property type="entry name" value="MEMBRANE TRANSPORTER PROTEIN"/>
    <property type="match status" value="1"/>
</dbReference>
<evidence type="ECO:0000256" key="7">
    <source>
        <dbReference type="ARBA" id="ARBA00023136"/>
    </source>
</evidence>
<dbReference type="GO" id="GO:0005886">
    <property type="term" value="C:plasma membrane"/>
    <property type="evidence" value="ECO:0007669"/>
    <property type="project" value="UniProtKB-SubCell"/>
</dbReference>
<reference evidence="9 10" key="1">
    <citation type="submission" date="2007-07" db="EMBL/GenBank/DDBJ databases">
        <title>Complete sequence of chromosome of Xanthobacter autotrophicus Py2.</title>
        <authorList>
            <consortium name="US DOE Joint Genome Institute"/>
            <person name="Copeland A."/>
            <person name="Lucas S."/>
            <person name="Lapidus A."/>
            <person name="Barry K."/>
            <person name="Glavina del Rio T."/>
            <person name="Hammon N."/>
            <person name="Israni S."/>
            <person name="Dalin E."/>
            <person name="Tice H."/>
            <person name="Pitluck S."/>
            <person name="Sims D."/>
            <person name="Brettin T."/>
            <person name="Bruce D."/>
            <person name="Detter J.C."/>
            <person name="Han C."/>
            <person name="Tapia R."/>
            <person name="Brainard J."/>
            <person name="Schmutz J."/>
            <person name="Larimer F."/>
            <person name="Land M."/>
            <person name="Hauser L."/>
            <person name="Kyrpides N."/>
            <person name="Kim E."/>
            <person name="Ensigns S.A."/>
            <person name="Richardson P."/>
        </authorList>
    </citation>
    <scope>NUCLEOTIDE SEQUENCE [LARGE SCALE GENOMIC DNA]</scope>
    <source>
        <strain evidence="10">ATCC BAA-1158 / Py2</strain>
    </source>
</reference>
<dbReference type="AlphaFoldDB" id="A7ID30"/>
<comment type="subcellular location">
    <subcellularLocation>
        <location evidence="1 8">Cell membrane</location>
        <topology evidence="1 8">Multi-pass membrane protein</topology>
    </subcellularLocation>
</comment>
<evidence type="ECO:0000256" key="1">
    <source>
        <dbReference type="ARBA" id="ARBA00004651"/>
    </source>
</evidence>
<dbReference type="Pfam" id="PF01925">
    <property type="entry name" value="TauE"/>
    <property type="match status" value="1"/>
</dbReference>
<comment type="similarity">
    <text evidence="2 8">Belongs to the 4-toluene sulfonate uptake permease (TSUP) (TC 2.A.102) family.</text>
</comment>
<dbReference type="Proteomes" id="UP000002417">
    <property type="component" value="Chromosome"/>
</dbReference>